<protein>
    <submittedName>
        <fullName evidence="1">Uncharacterized protein</fullName>
    </submittedName>
</protein>
<dbReference type="RefSeq" id="WP_129129543.1">
    <property type="nucleotide sequence ID" value="NZ_SDHW01000001.1"/>
</dbReference>
<dbReference type="OrthoDB" id="797350at2"/>
<evidence type="ECO:0000313" key="2">
    <source>
        <dbReference type="Proteomes" id="UP000290204"/>
    </source>
</evidence>
<accession>A0A4V1M805</accession>
<evidence type="ECO:0000313" key="1">
    <source>
        <dbReference type="EMBL" id="RXK62172.1"/>
    </source>
</evidence>
<dbReference type="Proteomes" id="UP000290204">
    <property type="component" value="Unassembled WGS sequence"/>
</dbReference>
<proteinExistence type="predicted"/>
<name>A0A4V1M805_9BACT</name>
<sequence length="438" mass="52503">MQGKINKDYLVLLKLDLDSKYLKVDFLNIEKLLEHELHKFLNALETSTQKKTLLREFKEFRFLLNYFDYCEVIANSYQEIPNYSGYKGLRYLLSEPKDELINIVKIRLSAYRIENAYTFAKSLIEKEKTLAFSHRKAGWSAEPFQLSDKFQIQFKTNFGYGYVSYFYLVITYKNIKIIPYSDWIIYNDASTYEIQRYTRKYKLADESWNDAMEDCKSLYNSSISNENKFVETYIIQEAKKMVEGLKKIMEYNEFKLLNLDKDLIIIRNDGYKIIEYRAEKVSGALTFINHLKNFSAIQAISEIINEIKIINKELLPVLKREIELITERLNKIEPELQILEPFVRSLSDRSNNIRHRRNQIVDDLHKKYKINFDKKDRKEEIERLLTKDFPYWKADENEYFEIHNKNYNPLKMEVTKLKTTQEKIAKHSEEIENYLKKT</sequence>
<dbReference type="AlphaFoldDB" id="A0A4V1M805"/>
<gene>
    <name evidence="1" type="ORF">ESA94_03930</name>
</gene>
<dbReference type="EMBL" id="SDHW01000001">
    <property type="protein sequence ID" value="RXK62172.1"/>
    <property type="molecule type" value="Genomic_DNA"/>
</dbReference>
<comment type="caution">
    <text evidence="1">The sequence shown here is derived from an EMBL/GenBank/DDBJ whole genome shotgun (WGS) entry which is preliminary data.</text>
</comment>
<reference evidence="1 2" key="1">
    <citation type="submission" date="2019-01" db="EMBL/GenBank/DDBJ databases">
        <title>Lacibacter sp. strain TTM-7.</title>
        <authorList>
            <person name="Chen W.-M."/>
        </authorList>
    </citation>
    <scope>NUCLEOTIDE SEQUENCE [LARGE SCALE GENOMIC DNA]</scope>
    <source>
        <strain evidence="1 2">TTM-7</strain>
    </source>
</reference>
<organism evidence="1 2">
    <name type="scientific">Lacibacter luteus</name>
    <dbReference type="NCBI Taxonomy" id="2508719"/>
    <lineage>
        <taxon>Bacteria</taxon>
        <taxon>Pseudomonadati</taxon>
        <taxon>Bacteroidota</taxon>
        <taxon>Chitinophagia</taxon>
        <taxon>Chitinophagales</taxon>
        <taxon>Chitinophagaceae</taxon>
        <taxon>Lacibacter</taxon>
    </lineage>
</organism>
<keyword evidence="2" id="KW-1185">Reference proteome</keyword>